<evidence type="ECO:0000256" key="8">
    <source>
        <dbReference type="SAM" id="Phobius"/>
    </source>
</evidence>
<dbReference type="Pfam" id="PF25539">
    <property type="entry name" value="Bestrophin_2"/>
    <property type="match status" value="1"/>
</dbReference>
<keyword evidence="3" id="KW-1003">Cell membrane</keyword>
<name>A0ABR2YPT0_9CHLO</name>
<keyword evidence="10" id="KW-1185">Reference proteome</keyword>
<feature type="transmembrane region" description="Helical" evidence="8">
    <location>
        <begin position="96"/>
        <end position="113"/>
    </location>
</feature>
<keyword evidence="7 8" id="KW-0472">Membrane</keyword>
<dbReference type="PANTHER" id="PTHR33281:SF19">
    <property type="entry name" value="VOLTAGE-DEPENDENT ANION CHANNEL-FORMING PROTEIN YNEE"/>
    <property type="match status" value="1"/>
</dbReference>
<dbReference type="PANTHER" id="PTHR33281">
    <property type="entry name" value="UPF0187 PROTEIN YNEE"/>
    <property type="match status" value="1"/>
</dbReference>
<keyword evidence="6" id="KW-0406">Ion transport</keyword>
<gene>
    <name evidence="9" type="ORF">WJX75_005092</name>
</gene>
<proteinExistence type="predicted"/>
<comment type="caution">
    <text evidence="9">The sequence shown here is derived from an EMBL/GenBank/DDBJ whole genome shotgun (WGS) entry which is preliminary data.</text>
</comment>
<evidence type="ECO:0000313" key="9">
    <source>
        <dbReference type="EMBL" id="KAK9908952.1"/>
    </source>
</evidence>
<organism evidence="9 10">
    <name type="scientific">Coccomyxa subellipsoidea</name>
    <dbReference type="NCBI Taxonomy" id="248742"/>
    <lineage>
        <taxon>Eukaryota</taxon>
        <taxon>Viridiplantae</taxon>
        <taxon>Chlorophyta</taxon>
        <taxon>core chlorophytes</taxon>
        <taxon>Trebouxiophyceae</taxon>
        <taxon>Trebouxiophyceae incertae sedis</taxon>
        <taxon>Coccomyxaceae</taxon>
        <taxon>Coccomyxa</taxon>
    </lineage>
</organism>
<evidence type="ECO:0000256" key="7">
    <source>
        <dbReference type="ARBA" id="ARBA00023136"/>
    </source>
</evidence>
<dbReference type="EMBL" id="JALJOT010000007">
    <property type="protein sequence ID" value="KAK9908952.1"/>
    <property type="molecule type" value="Genomic_DNA"/>
</dbReference>
<keyword evidence="5 8" id="KW-1133">Transmembrane helix</keyword>
<dbReference type="Proteomes" id="UP001491310">
    <property type="component" value="Unassembled WGS sequence"/>
</dbReference>
<evidence type="ECO:0000256" key="3">
    <source>
        <dbReference type="ARBA" id="ARBA00022475"/>
    </source>
</evidence>
<reference evidence="9 10" key="1">
    <citation type="journal article" date="2024" name="Nat. Commun.">
        <title>Phylogenomics reveals the evolutionary origins of lichenization in chlorophyte algae.</title>
        <authorList>
            <person name="Puginier C."/>
            <person name="Libourel C."/>
            <person name="Otte J."/>
            <person name="Skaloud P."/>
            <person name="Haon M."/>
            <person name="Grisel S."/>
            <person name="Petersen M."/>
            <person name="Berrin J.G."/>
            <person name="Delaux P.M."/>
            <person name="Dal Grande F."/>
            <person name="Keller J."/>
        </authorList>
    </citation>
    <scope>NUCLEOTIDE SEQUENCE [LARGE SCALE GENOMIC DNA]</scope>
    <source>
        <strain evidence="9 10">SAG 216-7</strain>
    </source>
</reference>
<comment type="subcellular location">
    <subcellularLocation>
        <location evidence="1">Cell membrane</location>
        <topology evidence="1">Multi-pass membrane protein</topology>
    </subcellularLocation>
</comment>
<sequence>MPPERQDSRSEIRWNHYACCDCLDPHDLFKDRVYTASNWQRHRSWRRHMPEGLTCLQVFAWYWPPVVFVGLIGVLVGLYHTYLEPLGAPQITREDLTVPFTITGFALSLLLVFRTNTSYDRWWEARKMWGQLLNITRNLVRQVLTWGPPEQTDLKQKIVRWTVAMVYALKAHMRQSRNMTKDLEDVLLPHELQWLHRQQHFPVATTQVLSAAVKLLDVPDFQRVTIDQEISNYHMNLAACERLLGQPIPVAYTRHTSRFLMTWASFLPIALYNRFQWGTPLVCAIITFLLFGVENIGVQIEQPFDVLPLRTFCQTLRTTIESMTPCQKSAFEILTQAPPLLAPDIVHMNGEKGEKGETVVDVGRVNGAH</sequence>
<evidence type="ECO:0000256" key="5">
    <source>
        <dbReference type="ARBA" id="ARBA00022989"/>
    </source>
</evidence>
<evidence type="ECO:0000256" key="6">
    <source>
        <dbReference type="ARBA" id="ARBA00023065"/>
    </source>
</evidence>
<keyword evidence="2" id="KW-0813">Transport</keyword>
<accession>A0ABR2YPT0</accession>
<evidence type="ECO:0000313" key="10">
    <source>
        <dbReference type="Proteomes" id="UP001491310"/>
    </source>
</evidence>
<dbReference type="InterPro" id="IPR044669">
    <property type="entry name" value="YneE/VCCN1/2-like"/>
</dbReference>
<evidence type="ECO:0000256" key="1">
    <source>
        <dbReference type="ARBA" id="ARBA00004651"/>
    </source>
</evidence>
<protein>
    <submittedName>
        <fullName evidence="9">Uncharacterized protein</fullName>
    </submittedName>
</protein>
<feature type="transmembrane region" description="Helical" evidence="8">
    <location>
        <begin position="53"/>
        <end position="76"/>
    </location>
</feature>
<keyword evidence="4 8" id="KW-0812">Transmembrane</keyword>
<evidence type="ECO:0000256" key="2">
    <source>
        <dbReference type="ARBA" id="ARBA00022448"/>
    </source>
</evidence>
<evidence type="ECO:0000256" key="4">
    <source>
        <dbReference type="ARBA" id="ARBA00022692"/>
    </source>
</evidence>